<reference evidence="1 2" key="1">
    <citation type="submission" date="2019-02" db="EMBL/GenBank/DDBJ databases">
        <title>Ureibacillus thermophilus.</title>
        <authorList>
            <person name="Sunny J.S."/>
            <person name="Natarajan A."/>
            <person name="Saleena L.M."/>
        </authorList>
    </citation>
    <scope>NUCLEOTIDE SEQUENCE [LARGE SCALE GENOMIC DNA]</scope>
    <source>
        <strain evidence="1 2">LM102</strain>
    </source>
</reference>
<evidence type="ECO:0000313" key="1">
    <source>
        <dbReference type="EMBL" id="QBK26838.1"/>
    </source>
</evidence>
<dbReference type="InterPro" id="IPR025544">
    <property type="entry name" value="YhzD"/>
</dbReference>
<dbReference type="RefSeq" id="WP_208650524.1">
    <property type="nucleotide sequence ID" value="NZ_CP036528.1"/>
</dbReference>
<dbReference type="EMBL" id="CP036528">
    <property type="protein sequence ID" value="QBK26838.1"/>
    <property type="molecule type" value="Genomic_DNA"/>
</dbReference>
<accession>A0A4P6UXE8</accession>
<dbReference type="Proteomes" id="UP000291151">
    <property type="component" value="Chromosome"/>
</dbReference>
<organism evidence="1 2">
    <name type="scientific">Ureibacillus thermophilus</name>
    <dbReference type="NCBI Taxonomy" id="367743"/>
    <lineage>
        <taxon>Bacteria</taxon>
        <taxon>Bacillati</taxon>
        <taxon>Bacillota</taxon>
        <taxon>Bacilli</taxon>
        <taxon>Bacillales</taxon>
        <taxon>Caryophanaceae</taxon>
        <taxon>Ureibacillus</taxon>
    </lineage>
</organism>
<sequence length="68" mass="7931">MANFYFTAFEKNGEILFNEVWEFENEQEAKIEGQKRIVEKGVQDKPHRLVNSSGKLILFHSSKLEVDS</sequence>
<protein>
    <recommendedName>
        <fullName evidence="3">YhzD-like protein</fullName>
    </recommendedName>
</protein>
<evidence type="ECO:0008006" key="3">
    <source>
        <dbReference type="Google" id="ProtNLM"/>
    </source>
</evidence>
<proteinExistence type="predicted"/>
<gene>
    <name evidence="1" type="ORF">DKZ56_13880</name>
</gene>
<dbReference type="KEGG" id="uth:DKZ56_13880"/>
<dbReference type="AlphaFoldDB" id="A0A4P6UXE8"/>
<dbReference type="Pfam" id="PF14120">
    <property type="entry name" value="YhzD"/>
    <property type="match status" value="1"/>
</dbReference>
<keyword evidence="2" id="KW-1185">Reference proteome</keyword>
<evidence type="ECO:0000313" key="2">
    <source>
        <dbReference type="Proteomes" id="UP000291151"/>
    </source>
</evidence>
<name>A0A4P6UXE8_9BACL</name>